<comment type="pathway">
    <text evidence="1 5">Carbohydrate metabolism; hexose metabolism.</text>
</comment>
<evidence type="ECO:0000256" key="6">
    <source>
        <dbReference type="PIRSR" id="PIRSR005096-1"/>
    </source>
</evidence>
<evidence type="ECO:0000256" key="2">
    <source>
        <dbReference type="ARBA" id="ARBA00006206"/>
    </source>
</evidence>
<gene>
    <name evidence="9" type="ORF">HNR75_001106</name>
</gene>
<name>A0A841G7Y5_9GAMM</name>
<dbReference type="GO" id="GO:0004034">
    <property type="term" value="F:aldose 1-epimerase activity"/>
    <property type="evidence" value="ECO:0007669"/>
    <property type="project" value="UniProtKB-EC"/>
</dbReference>
<evidence type="ECO:0000256" key="4">
    <source>
        <dbReference type="ARBA" id="ARBA00023277"/>
    </source>
</evidence>
<comment type="caution">
    <text evidence="9">The sequence shown here is derived from an EMBL/GenBank/DDBJ whole genome shotgun (WGS) entry which is preliminary data.</text>
</comment>
<comment type="catalytic activity">
    <reaction evidence="5">
        <text>alpha-D-glucose = beta-D-glucose</text>
        <dbReference type="Rhea" id="RHEA:10264"/>
        <dbReference type="ChEBI" id="CHEBI:15903"/>
        <dbReference type="ChEBI" id="CHEBI:17925"/>
        <dbReference type="EC" id="5.1.3.3"/>
    </reaction>
</comment>
<dbReference type="Pfam" id="PF01263">
    <property type="entry name" value="Aldose_epim"/>
    <property type="match status" value="1"/>
</dbReference>
<dbReference type="AlphaFoldDB" id="A0A841G7Y5"/>
<dbReference type="UniPathway" id="UPA00242"/>
<feature type="binding site" evidence="7">
    <location>
        <position position="229"/>
    </location>
    <ligand>
        <name>beta-D-galactose</name>
        <dbReference type="ChEBI" id="CHEBI:27667"/>
    </ligand>
</feature>
<keyword evidence="4 5" id="KW-0119">Carbohydrate metabolism</keyword>
<protein>
    <recommendedName>
        <fullName evidence="5">Aldose 1-epimerase</fullName>
        <ecNumber evidence="5">5.1.3.3</ecNumber>
    </recommendedName>
</protein>
<feature type="binding site" evidence="8">
    <location>
        <begin position="159"/>
        <end position="161"/>
    </location>
    <ligand>
        <name>beta-D-galactose</name>
        <dbReference type="ChEBI" id="CHEBI:27667"/>
    </ligand>
</feature>
<feature type="active site" description="Proton donor" evidence="6">
    <location>
        <position position="159"/>
    </location>
</feature>
<dbReference type="EMBL" id="JACHGR010000003">
    <property type="protein sequence ID" value="MBB6055224.1"/>
    <property type="molecule type" value="Genomic_DNA"/>
</dbReference>
<dbReference type="Proteomes" id="UP000585721">
    <property type="component" value="Unassembled WGS sequence"/>
</dbReference>
<dbReference type="GO" id="GO:0030246">
    <property type="term" value="F:carbohydrate binding"/>
    <property type="evidence" value="ECO:0007669"/>
    <property type="project" value="InterPro"/>
</dbReference>
<evidence type="ECO:0000313" key="10">
    <source>
        <dbReference type="Proteomes" id="UP000585721"/>
    </source>
</evidence>
<evidence type="ECO:0000256" key="8">
    <source>
        <dbReference type="PIRSR" id="PIRSR005096-3"/>
    </source>
</evidence>
<dbReference type="SUPFAM" id="SSF74650">
    <property type="entry name" value="Galactose mutarotase-like"/>
    <property type="match status" value="1"/>
</dbReference>
<dbReference type="InterPro" id="IPR008183">
    <property type="entry name" value="Aldose_1/G6P_1-epimerase"/>
</dbReference>
<feature type="binding site" evidence="8">
    <location>
        <begin position="63"/>
        <end position="64"/>
    </location>
    <ligand>
        <name>beta-D-galactose</name>
        <dbReference type="ChEBI" id="CHEBI:27667"/>
    </ligand>
</feature>
<dbReference type="Gene3D" id="2.70.98.10">
    <property type="match status" value="1"/>
</dbReference>
<dbReference type="InterPro" id="IPR015443">
    <property type="entry name" value="Aldose_1-epimerase"/>
</dbReference>
<dbReference type="GO" id="GO:0006006">
    <property type="term" value="P:glucose metabolic process"/>
    <property type="evidence" value="ECO:0007669"/>
    <property type="project" value="TreeGrafter"/>
</dbReference>
<dbReference type="PANTHER" id="PTHR10091">
    <property type="entry name" value="ALDOSE-1-EPIMERASE"/>
    <property type="match status" value="1"/>
</dbReference>
<dbReference type="InterPro" id="IPR047215">
    <property type="entry name" value="Galactose_mutarotase-like"/>
</dbReference>
<evidence type="ECO:0000313" key="9">
    <source>
        <dbReference type="EMBL" id="MBB6055224.1"/>
    </source>
</evidence>
<evidence type="ECO:0000256" key="5">
    <source>
        <dbReference type="PIRNR" id="PIRNR005096"/>
    </source>
</evidence>
<dbReference type="EC" id="5.1.3.3" evidence="5"/>
<evidence type="ECO:0000256" key="3">
    <source>
        <dbReference type="ARBA" id="ARBA00023235"/>
    </source>
</evidence>
<dbReference type="CDD" id="cd09019">
    <property type="entry name" value="galactose_mutarotase_like"/>
    <property type="match status" value="1"/>
</dbReference>
<organism evidence="9 10">
    <name type="scientific">Tolumonas osonensis</name>
    <dbReference type="NCBI Taxonomy" id="675874"/>
    <lineage>
        <taxon>Bacteria</taxon>
        <taxon>Pseudomonadati</taxon>
        <taxon>Pseudomonadota</taxon>
        <taxon>Gammaproteobacteria</taxon>
        <taxon>Aeromonadales</taxon>
        <taxon>Aeromonadaceae</taxon>
        <taxon>Tolumonas</taxon>
    </lineage>
</organism>
<sequence length="326" mass="36075">MTQLITLTNESGMQLKLMTTGAALLSLTVPVGDEQREVLLGCKPEDYLRQQVYLNAMVGRFANRIANSVIHYQGETYHLVASQGENCLHGGKDGFDRREWSIVSLQQDKVTLSLHSADGDQGFPGECDVTLTYALENNDVLIDIQATVSKACPVNLTCHGYFNLDGKRGDVREHDLMVNASRYLPIDAMGIPLSSAPQPVEAALDLRQSRCLKEQWLSHPQLVTAKGFDHCYLLDSDAQEAAARLTSADARLTMEVFTNQPGIQIYTGNYLDGAPSRDGTLYQDYEGICLEAQLLPDSPGRPELGDPWLLPGNTYHHQTRYRFIAA</sequence>
<dbReference type="GO" id="GO:0033499">
    <property type="term" value="P:galactose catabolic process via UDP-galactose, Leloir pathway"/>
    <property type="evidence" value="ECO:0007669"/>
    <property type="project" value="TreeGrafter"/>
</dbReference>
<dbReference type="GO" id="GO:0005737">
    <property type="term" value="C:cytoplasm"/>
    <property type="evidence" value="ECO:0007669"/>
    <property type="project" value="TreeGrafter"/>
</dbReference>
<feature type="active site" description="Proton acceptor" evidence="6">
    <location>
        <position position="291"/>
    </location>
</feature>
<dbReference type="PIRSF" id="PIRSF005096">
    <property type="entry name" value="GALM"/>
    <property type="match status" value="1"/>
</dbReference>
<dbReference type="NCBIfam" id="NF008277">
    <property type="entry name" value="PRK11055.1"/>
    <property type="match status" value="1"/>
</dbReference>
<accession>A0A841G7Y5</accession>
<keyword evidence="3 5" id="KW-0413">Isomerase</keyword>
<dbReference type="InterPro" id="IPR014718">
    <property type="entry name" value="GH-type_carb-bd"/>
</dbReference>
<dbReference type="RefSeq" id="WP_188025996.1">
    <property type="nucleotide sequence ID" value="NZ_JACHGR010000003.1"/>
</dbReference>
<evidence type="ECO:0000256" key="7">
    <source>
        <dbReference type="PIRSR" id="PIRSR005096-2"/>
    </source>
</evidence>
<reference evidence="9 10" key="1">
    <citation type="submission" date="2020-08" db="EMBL/GenBank/DDBJ databases">
        <title>Genomic Encyclopedia of Type Strains, Phase IV (KMG-IV): sequencing the most valuable type-strain genomes for metagenomic binning, comparative biology and taxonomic classification.</title>
        <authorList>
            <person name="Goeker M."/>
        </authorList>
    </citation>
    <scope>NUCLEOTIDE SEQUENCE [LARGE SCALE GENOMIC DNA]</scope>
    <source>
        <strain evidence="9 10">DSM 22975</strain>
    </source>
</reference>
<evidence type="ECO:0000256" key="1">
    <source>
        <dbReference type="ARBA" id="ARBA00005028"/>
    </source>
</evidence>
<comment type="similarity">
    <text evidence="2 5">Belongs to the aldose epimerase family.</text>
</comment>
<proteinExistence type="inferred from homology"/>
<dbReference type="PANTHER" id="PTHR10091:SF0">
    <property type="entry name" value="GALACTOSE MUTAROTASE"/>
    <property type="match status" value="1"/>
</dbReference>
<keyword evidence="10" id="KW-1185">Reference proteome</keyword>
<dbReference type="InterPro" id="IPR011013">
    <property type="entry name" value="Gal_mutarotase_sf_dom"/>
</dbReference>